<gene>
    <name evidence="3" type="ORF">ACFOD3_14310</name>
</gene>
<dbReference type="InterPro" id="IPR006311">
    <property type="entry name" value="TAT_signal"/>
</dbReference>
<accession>A0ABV7BWJ3</accession>
<keyword evidence="4" id="KW-1185">Reference proteome</keyword>
<dbReference type="InterPro" id="IPR005064">
    <property type="entry name" value="BUG"/>
</dbReference>
<sequence>MTQLMSRRMALGLGAAGLLAAPAVRAQAWPSRTVTIIMPFAAGSGTDLLARAVAQHLSETQGQRFIVDNRPGAGGNIGAALVARAAPDGYTLLFGTPGPLANNKLTYRNLTYDPEKSLAPIVLIAKSPLVVAAKAALPVRSIAELATLARANRNLTAGVPGNGTLGHIAALLLARELRFELTAVPYRGSSEVLSDLLGGQIDLAVDFLPTYVQAAQDGRVRALAVTTAQRAADLPMVETVQEAGFRGFEASAWYALAAPAGTPPEIVNGLNAAINAFLQGPKGAEAMARLSMQPVGGTPADLRAFITAELRRWEPVVREANIVM</sequence>
<dbReference type="PANTHER" id="PTHR42928">
    <property type="entry name" value="TRICARBOXYLATE-BINDING PROTEIN"/>
    <property type="match status" value="1"/>
</dbReference>
<proteinExistence type="inferred from homology"/>
<feature type="signal peptide" evidence="2">
    <location>
        <begin position="1"/>
        <end position="28"/>
    </location>
</feature>
<dbReference type="RefSeq" id="WP_216837166.1">
    <property type="nucleotide sequence ID" value="NZ_JAFNJS010000004.1"/>
</dbReference>
<dbReference type="CDD" id="cd07012">
    <property type="entry name" value="PBP2_Bug_TTT"/>
    <property type="match status" value="1"/>
</dbReference>
<dbReference type="PROSITE" id="PS51318">
    <property type="entry name" value="TAT"/>
    <property type="match status" value="1"/>
</dbReference>
<dbReference type="PANTHER" id="PTHR42928:SF5">
    <property type="entry name" value="BLR1237 PROTEIN"/>
    <property type="match status" value="1"/>
</dbReference>
<evidence type="ECO:0000256" key="1">
    <source>
        <dbReference type="ARBA" id="ARBA00006987"/>
    </source>
</evidence>
<name>A0ABV7BWJ3_9PROT</name>
<evidence type="ECO:0000313" key="4">
    <source>
        <dbReference type="Proteomes" id="UP001595420"/>
    </source>
</evidence>
<evidence type="ECO:0000256" key="2">
    <source>
        <dbReference type="SAM" id="SignalP"/>
    </source>
</evidence>
<dbReference type="EMBL" id="JBHRSB010000004">
    <property type="protein sequence ID" value="MFC3001074.1"/>
    <property type="molecule type" value="Genomic_DNA"/>
</dbReference>
<evidence type="ECO:0000313" key="3">
    <source>
        <dbReference type="EMBL" id="MFC3001074.1"/>
    </source>
</evidence>
<dbReference type="Pfam" id="PF03401">
    <property type="entry name" value="TctC"/>
    <property type="match status" value="1"/>
</dbReference>
<feature type="chain" id="PRO_5047341746" evidence="2">
    <location>
        <begin position="29"/>
        <end position="324"/>
    </location>
</feature>
<reference evidence="4" key="1">
    <citation type="journal article" date="2019" name="Int. J. Syst. Evol. Microbiol.">
        <title>The Global Catalogue of Microorganisms (GCM) 10K type strain sequencing project: providing services to taxonomists for standard genome sequencing and annotation.</title>
        <authorList>
            <consortium name="The Broad Institute Genomics Platform"/>
            <consortium name="The Broad Institute Genome Sequencing Center for Infectious Disease"/>
            <person name="Wu L."/>
            <person name="Ma J."/>
        </authorList>
    </citation>
    <scope>NUCLEOTIDE SEQUENCE [LARGE SCALE GENOMIC DNA]</scope>
    <source>
        <strain evidence="4">CGMCC 1.16855</strain>
    </source>
</reference>
<dbReference type="Proteomes" id="UP001595420">
    <property type="component" value="Unassembled WGS sequence"/>
</dbReference>
<comment type="caution">
    <text evidence="3">The sequence shown here is derived from an EMBL/GenBank/DDBJ whole genome shotgun (WGS) entry which is preliminary data.</text>
</comment>
<comment type="similarity">
    <text evidence="1">Belongs to the UPF0065 (bug) family.</text>
</comment>
<keyword evidence="2" id="KW-0732">Signal</keyword>
<organism evidence="3 4">
    <name type="scientific">Falsiroseomonas tokyonensis</name>
    <dbReference type="NCBI Taxonomy" id="430521"/>
    <lineage>
        <taxon>Bacteria</taxon>
        <taxon>Pseudomonadati</taxon>
        <taxon>Pseudomonadota</taxon>
        <taxon>Alphaproteobacteria</taxon>
        <taxon>Acetobacterales</taxon>
        <taxon>Roseomonadaceae</taxon>
        <taxon>Falsiroseomonas</taxon>
    </lineage>
</organism>
<dbReference type="PIRSF" id="PIRSF017082">
    <property type="entry name" value="YflP"/>
    <property type="match status" value="1"/>
</dbReference>
<protein>
    <submittedName>
        <fullName evidence="3">Bug family tripartite tricarboxylate transporter substrate binding protein</fullName>
    </submittedName>
</protein>